<protein>
    <submittedName>
        <fullName evidence="6">LysR family transcriptional regulator</fullName>
    </submittedName>
</protein>
<dbReference type="SUPFAM" id="SSF53850">
    <property type="entry name" value="Periplasmic binding protein-like II"/>
    <property type="match status" value="1"/>
</dbReference>
<dbReference type="InterPro" id="IPR036390">
    <property type="entry name" value="WH_DNA-bd_sf"/>
</dbReference>
<evidence type="ECO:0000256" key="4">
    <source>
        <dbReference type="ARBA" id="ARBA00023163"/>
    </source>
</evidence>
<dbReference type="InterPro" id="IPR005119">
    <property type="entry name" value="LysR_subst-bd"/>
</dbReference>
<dbReference type="SUPFAM" id="SSF46785">
    <property type="entry name" value="Winged helix' DNA-binding domain"/>
    <property type="match status" value="1"/>
</dbReference>
<accession>A0ABS5Y8S0</accession>
<dbReference type="CDD" id="cd08472">
    <property type="entry name" value="PBP2_CrgA_like_3"/>
    <property type="match status" value="1"/>
</dbReference>
<dbReference type="Pfam" id="PF00126">
    <property type="entry name" value="HTH_1"/>
    <property type="match status" value="1"/>
</dbReference>
<evidence type="ECO:0000313" key="6">
    <source>
        <dbReference type="EMBL" id="MBT9431395.1"/>
    </source>
</evidence>
<proteinExistence type="inferred from homology"/>
<evidence type="ECO:0000256" key="2">
    <source>
        <dbReference type="ARBA" id="ARBA00023015"/>
    </source>
</evidence>
<dbReference type="Proteomes" id="UP000811282">
    <property type="component" value="Unassembled WGS sequence"/>
</dbReference>
<dbReference type="PROSITE" id="PS50931">
    <property type="entry name" value="HTH_LYSR"/>
    <property type="match status" value="1"/>
</dbReference>
<keyword evidence="4" id="KW-0804">Transcription</keyword>
<dbReference type="PANTHER" id="PTHR30537:SF72">
    <property type="entry name" value="LYSR FAMILY TRANSCRIPTIONAL REGULATOR"/>
    <property type="match status" value="1"/>
</dbReference>
<comment type="similarity">
    <text evidence="1">Belongs to the LysR transcriptional regulatory family.</text>
</comment>
<keyword evidence="7" id="KW-1185">Reference proteome</keyword>
<dbReference type="InterPro" id="IPR058163">
    <property type="entry name" value="LysR-type_TF_proteobact-type"/>
</dbReference>
<dbReference type="RefSeq" id="WP_215668528.1">
    <property type="nucleotide sequence ID" value="NZ_JAFJYC010000001.1"/>
</dbReference>
<evidence type="ECO:0000313" key="7">
    <source>
        <dbReference type="Proteomes" id="UP000811282"/>
    </source>
</evidence>
<dbReference type="PANTHER" id="PTHR30537">
    <property type="entry name" value="HTH-TYPE TRANSCRIPTIONAL REGULATOR"/>
    <property type="match status" value="1"/>
</dbReference>
<comment type="caution">
    <text evidence="6">The sequence shown here is derived from an EMBL/GenBank/DDBJ whole genome shotgun (WGS) entry which is preliminary data.</text>
</comment>
<evidence type="ECO:0000259" key="5">
    <source>
        <dbReference type="PROSITE" id="PS50931"/>
    </source>
</evidence>
<evidence type="ECO:0000256" key="3">
    <source>
        <dbReference type="ARBA" id="ARBA00023125"/>
    </source>
</evidence>
<feature type="domain" description="HTH lysR-type" evidence="5">
    <location>
        <begin position="1"/>
        <end position="59"/>
    </location>
</feature>
<gene>
    <name evidence="6" type="ORF">JZM24_03125</name>
</gene>
<dbReference type="InterPro" id="IPR000847">
    <property type="entry name" value="LysR_HTH_N"/>
</dbReference>
<keyword evidence="2" id="KW-0805">Transcription regulation</keyword>
<keyword evidence="3" id="KW-0238">DNA-binding</keyword>
<reference evidence="6 7" key="1">
    <citation type="journal article" date="2021" name="Genome Biol. Evol.">
        <title>The evolution of interdependence in a four-way mealybug symbiosis.</title>
        <authorList>
            <person name="Garber A.I."/>
            <person name="Kupper M."/>
            <person name="Laetsch D.R."/>
            <person name="Weldon S.R."/>
            <person name="Ladinsky M.S."/>
            <person name="Bjorkman P.J."/>
            <person name="McCutcheon J.P."/>
        </authorList>
    </citation>
    <scope>NUCLEOTIDE SEQUENCE [LARGE SCALE GENOMIC DNA]</scope>
    <source>
        <strain evidence="6">SOD</strain>
    </source>
</reference>
<dbReference type="EMBL" id="JAFJYC010000001">
    <property type="protein sequence ID" value="MBT9431395.1"/>
    <property type="molecule type" value="Genomic_DNA"/>
</dbReference>
<organism evidence="6 7">
    <name type="scientific">Candidatus Sodalis endolongispinus</name>
    <dbReference type="NCBI Taxonomy" id="2812662"/>
    <lineage>
        <taxon>Bacteria</taxon>
        <taxon>Pseudomonadati</taxon>
        <taxon>Pseudomonadota</taxon>
        <taxon>Gammaproteobacteria</taxon>
        <taxon>Enterobacterales</taxon>
        <taxon>Bruguierivoracaceae</taxon>
        <taxon>Sodalis</taxon>
    </lineage>
</organism>
<evidence type="ECO:0000256" key="1">
    <source>
        <dbReference type="ARBA" id="ARBA00009437"/>
    </source>
</evidence>
<dbReference type="Pfam" id="PF03466">
    <property type="entry name" value="LysR_substrate"/>
    <property type="match status" value="1"/>
</dbReference>
<dbReference type="Gene3D" id="1.10.10.10">
    <property type="entry name" value="Winged helix-like DNA-binding domain superfamily/Winged helix DNA-binding domain"/>
    <property type="match status" value="1"/>
</dbReference>
<dbReference type="Gene3D" id="3.40.190.290">
    <property type="match status" value="1"/>
</dbReference>
<sequence>MNKLALLQSFVRVVELASFTQAGNTLGLPKSTVSQHIQTLEGVLGARFLHRTTRRVTPTQDGLVLYDRARDVLASMEELDGLFRQQGPVLAGRLRVDMPTAFARIEVFPRLGEFLQAHPAIQVEISCTDRLVDVVREGFDCVVRIGQLNDDNLVARRLGKLRMVNCASPAYLRGYGVPDTPDDLDRHVLIDYIQILGSQSEGFVYQHHGRRVSRQMPVRVTVNNADAYEAACLNGLGIIQVPVARYVELFTRGLLVEIMPDYLPPPMDITLLYAHRHHLPPRVKVFMDWLADLIAPGVYSASPNAAQ</sequence>
<dbReference type="InterPro" id="IPR036388">
    <property type="entry name" value="WH-like_DNA-bd_sf"/>
</dbReference>
<name>A0ABS5Y8S0_9GAMM</name>